<dbReference type="EMBL" id="JH668520">
    <property type="protein sequence ID" value="KAG6456692.1"/>
    <property type="molecule type" value="Genomic_DNA"/>
</dbReference>
<gene>
    <name evidence="1" type="ORF">O3G_MSEX009909</name>
</gene>
<protein>
    <submittedName>
        <fullName evidence="1">Uncharacterized protein</fullName>
    </submittedName>
</protein>
<proteinExistence type="predicted"/>
<comment type="caution">
    <text evidence="1">The sequence shown here is derived from an EMBL/GenBank/DDBJ whole genome shotgun (WGS) entry which is preliminary data.</text>
</comment>
<evidence type="ECO:0000313" key="1">
    <source>
        <dbReference type="EMBL" id="KAG6456692.1"/>
    </source>
</evidence>
<name>A0A921ZH38_MANSE</name>
<reference evidence="1" key="2">
    <citation type="submission" date="2020-12" db="EMBL/GenBank/DDBJ databases">
        <authorList>
            <person name="Kanost M."/>
        </authorList>
    </citation>
    <scope>NUCLEOTIDE SEQUENCE</scope>
</reference>
<sequence length="343" mass="39800">MKLVDQSFYATDNISVPTEKYNSKNETSNAFYTNAHKIKDDKANEFLKHVYKQSLSVFDSLKEKVNDYNLKRRIDAISKTYDTQFLKFIVETQNQTIKTRHGTQKVILNVIDVSNGLLNRLVSFMLADLAKKDLLRNKMAVNIVEKEVKDVIQMELKHACIKFGVCRTDNTFSKFVNDVLTILLTNNDVKLKQATDAFTETFKNNEYSAIMSDDATKTFYQGIQKAESYDIDRLRPFLIIIRNIITNKHKPFIVTGHIDKRINKTIAFMNMVDIFDKNLPGNEMNSLEWNDIKNSLTEWSDGKRNDIVDISQTLIDYVKKSIDRMDSESVKNINNYINYILLH</sequence>
<organism evidence="1 2">
    <name type="scientific">Manduca sexta</name>
    <name type="common">Tobacco hawkmoth</name>
    <name type="synonym">Tobacco hornworm</name>
    <dbReference type="NCBI Taxonomy" id="7130"/>
    <lineage>
        <taxon>Eukaryota</taxon>
        <taxon>Metazoa</taxon>
        <taxon>Ecdysozoa</taxon>
        <taxon>Arthropoda</taxon>
        <taxon>Hexapoda</taxon>
        <taxon>Insecta</taxon>
        <taxon>Pterygota</taxon>
        <taxon>Neoptera</taxon>
        <taxon>Endopterygota</taxon>
        <taxon>Lepidoptera</taxon>
        <taxon>Glossata</taxon>
        <taxon>Ditrysia</taxon>
        <taxon>Bombycoidea</taxon>
        <taxon>Sphingidae</taxon>
        <taxon>Sphinginae</taxon>
        <taxon>Sphingini</taxon>
        <taxon>Manduca</taxon>
    </lineage>
</organism>
<dbReference type="AlphaFoldDB" id="A0A921ZH38"/>
<keyword evidence="2" id="KW-1185">Reference proteome</keyword>
<reference evidence="1" key="1">
    <citation type="journal article" date="2016" name="Insect Biochem. Mol. Biol.">
        <title>Multifaceted biological insights from a draft genome sequence of the tobacco hornworm moth, Manduca sexta.</title>
        <authorList>
            <person name="Kanost M.R."/>
            <person name="Arrese E.L."/>
            <person name="Cao X."/>
            <person name="Chen Y.R."/>
            <person name="Chellapilla S."/>
            <person name="Goldsmith M.R."/>
            <person name="Grosse-Wilde E."/>
            <person name="Heckel D.G."/>
            <person name="Herndon N."/>
            <person name="Jiang H."/>
            <person name="Papanicolaou A."/>
            <person name="Qu J."/>
            <person name="Soulages J.L."/>
            <person name="Vogel H."/>
            <person name="Walters J."/>
            <person name="Waterhouse R.M."/>
            <person name="Ahn S.J."/>
            <person name="Almeida F.C."/>
            <person name="An C."/>
            <person name="Aqrawi P."/>
            <person name="Bretschneider A."/>
            <person name="Bryant W.B."/>
            <person name="Bucks S."/>
            <person name="Chao H."/>
            <person name="Chevignon G."/>
            <person name="Christen J.M."/>
            <person name="Clarke D.F."/>
            <person name="Dittmer N.T."/>
            <person name="Ferguson L.C.F."/>
            <person name="Garavelou S."/>
            <person name="Gordon K.H.J."/>
            <person name="Gunaratna R.T."/>
            <person name="Han Y."/>
            <person name="Hauser F."/>
            <person name="He Y."/>
            <person name="Heidel-Fischer H."/>
            <person name="Hirsh A."/>
            <person name="Hu Y."/>
            <person name="Jiang H."/>
            <person name="Kalra D."/>
            <person name="Klinner C."/>
            <person name="Konig C."/>
            <person name="Kovar C."/>
            <person name="Kroll A.R."/>
            <person name="Kuwar S.S."/>
            <person name="Lee S.L."/>
            <person name="Lehman R."/>
            <person name="Li K."/>
            <person name="Li Z."/>
            <person name="Liang H."/>
            <person name="Lovelace S."/>
            <person name="Lu Z."/>
            <person name="Mansfield J.H."/>
            <person name="McCulloch K.J."/>
            <person name="Mathew T."/>
            <person name="Morton B."/>
            <person name="Muzny D.M."/>
            <person name="Neunemann D."/>
            <person name="Ongeri F."/>
            <person name="Pauchet Y."/>
            <person name="Pu L.L."/>
            <person name="Pyrousis I."/>
            <person name="Rao X.J."/>
            <person name="Redding A."/>
            <person name="Roesel C."/>
            <person name="Sanchez-Gracia A."/>
            <person name="Schaack S."/>
            <person name="Shukla A."/>
            <person name="Tetreau G."/>
            <person name="Wang Y."/>
            <person name="Xiong G.H."/>
            <person name="Traut W."/>
            <person name="Walsh T.K."/>
            <person name="Worley K.C."/>
            <person name="Wu D."/>
            <person name="Wu W."/>
            <person name="Wu Y.Q."/>
            <person name="Zhang X."/>
            <person name="Zou Z."/>
            <person name="Zucker H."/>
            <person name="Briscoe A.D."/>
            <person name="Burmester T."/>
            <person name="Clem R.J."/>
            <person name="Feyereisen R."/>
            <person name="Grimmelikhuijzen C.J.P."/>
            <person name="Hamodrakas S.J."/>
            <person name="Hansson B.S."/>
            <person name="Huguet E."/>
            <person name="Jermiin L.S."/>
            <person name="Lan Q."/>
            <person name="Lehman H.K."/>
            <person name="Lorenzen M."/>
            <person name="Merzendorfer H."/>
            <person name="Michalopoulos I."/>
            <person name="Morton D.B."/>
            <person name="Muthukrishnan S."/>
            <person name="Oakeshott J.G."/>
            <person name="Palmer W."/>
            <person name="Park Y."/>
            <person name="Passarelli A.L."/>
            <person name="Rozas J."/>
            <person name="Schwartz L.M."/>
            <person name="Smith W."/>
            <person name="Southgate A."/>
            <person name="Vilcinskas A."/>
            <person name="Vogt R."/>
            <person name="Wang P."/>
            <person name="Werren J."/>
            <person name="Yu X.Q."/>
            <person name="Zhou J.J."/>
            <person name="Brown S.J."/>
            <person name="Scherer S.E."/>
            <person name="Richards S."/>
            <person name="Blissard G.W."/>
        </authorList>
    </citation>
    <scope>NUCLEOTIDE SEQUENCE</scope>
</reference>
<evidence type="ECO:0000313" key="2">
    <source>
        <dbReference type="Proteomes" id="UP000791440"/>
    </source>
</evidence>
<accession>A0A921ZH38</accession>
<dbReference type="Proteomes" id="UP000791440">
    <property type="component" value="Unassembled WGS sequence"/>
</dbReference>